<accession>A0A0V8RV18</accession>
<dbReference type="AlphaFoldDB" id="A0A0V8RV18"/>
<dbReference type="Proteomes" id="UP000053352">
    <property type="component" value="Unassembled WGS sequence"/>
</dbReference>
<keyword evidence="2" id="KW-1185">Reference proteome</keyword>
<evidence type="ECO:0000313" key="1">
    <source>
        <dbReference type="EMBL" id="KSW11872.1"/>
    </source>
</evidence>
<name>A0A0V8RV18_PYROC</name>
<protein>
    <submittedName>
        <fullName evidence="1">Uncharacterized protein</fullName>
    </submittedName>
</protein>
<sequence length="66" mass="7108">MGLVPTRVLRGRRRVPGSLGIDSAGGLPVRRRLFPDAALSLAPPAAALLTQAQPVVSAQRLRRDRR</sequence>
<organism evidence="1 2">
    <name type="scientific">Pyrodictium occultum</name>
    <dbReference type="NCBI Taxonomy" id="2309"/>
    <lineage>
        <taxon>Archaea</taxon>
        <taxon>Thermoproteota</taxon>
        <taxon>Thermoprotei</taxon>
        <taxon>Desulfurococcales</taxon>
        <taxon>Pyrodictiaceae</taxon>
        <taxon>Pyrodictium</taxon>
    </lineage>
</organism>
<comment type="caution">
    <text evidence="1">The sequence shown here is derived from an EMBL/GenBank/DDBJ whole genome shotgun (WGS) entry which is preliminary data.</text>
</comment>
<dbReference type="EMBL" id="LNTB01000001">
    <property type="protein sequence ID" value="KSW11872.1"/>
    <property type="molecule type" value="Genomic_DNA"/>
</dbReference>
<gene>
    <name evidence="1" type="ORF">CF15_03470</name>
</gene>
<reference evidence="1 2" key="1">
    <citation type="submission" date="2015-11" db="EMBL/GenBank/DDBJ databases">
        <title>Genome sequence of Pyrodictium occultum PL-19, a marine hyperthermophilic archaeon isolated from Volcano, Italy.</title>
        <authorList>
            <person name="Utturkar S."/>
            <person name="Huber H."/>
            <person name="Leptihn S."/>
            <person name="Brown S."/>
            <person name="Stetter K.O."/>
            <person name="Podar M."/>
        </authorList>
    </citation>
    <scope>NUCLEOTIDE SEQUENCE [LARGE SCALE GENOMIC DNA]</scope>
    <source>
        <strain evidence="1 2">PL-19</strain>
    </source>
</reference>
<proteinExistence type="predicted"/>
<evidence type="ECO:0000313" key="2">
    <source>
        <dbReference type="Proteomes" id="UP000053352"/>
    </source>
</evidence>